<evidence type="ECO:0000313" key="3">
    <source>
        <dbReference type="Proteomes" id="UP000193986"/>
    </source>
</evidence>
<feature type="region of interest" description="Disordered" evidence="1">
    <location>
        <begin position="492"/>
        <end position="511"/>
    </location>
</feature>
<dbReference type="AlphaFoldDB" id="A0A1Y2BKS2"/>
<proteinExistence type="predicted"/>
<protein>
    <submittedName>
        <fullName evidence="2">Uncharacterized protein</fullName>
    </submittedName>
</protein>
<keyword evidence="3" id="KW-1185">Reference proteome</keyword>
<dbReference type="Proteomes" id="UP000193986">
    <property type="component" value="Unassembled WGS sequence"/>
</dbReference>
<evidence type="ECO:0000313" key="2">
    <source>
        <dbReference type="EMBL" id="ORY35364.1"/>
    </source>
</evidence>
<reference evidence="2 3" key="1">
    <citation type="submission" date="2016-07" db="EMBL/GenBank/DDBJ databases">
        <title>Pervasive Adenine N6-methylation of Active Genes in Fungi.</title>
        <authorList>
            <consortium name="DOE Joint Genome Institute"/>
            <person name="Mondo S.J."/>
            <person name="Dannebaum R.O."/>
            <person name="Kuo R.C."/>
            <person name="Labutti K."/>
            <person name="Haridas S."/>
            <person name="Kuo A."/>
            <person name="Salamov A."/>
            <person name="Ahrendt S.R."/>
            <person name="Lipzen A."/>
            <person name="Sullivan W."/>
            <person name="Andreopoulos W.B."/>
            <person name="Clum A."/>
            <person name="Lindquist E."/>
            <person name="Daum C."/>
            <person name="Ramamoorthy G.K."/>
            <person name="Gryganskyi A."/>
            <person name="Culley D."/>
            <person name="Magnuson J.K."/>
            <person name="James T.Y."/>
            <person name="O'Malley M.A."/>
            <person name="Stajich J.E."/>
            <person name="Spatafora J.W."/>
            <person name="Visel A."/>
            <person name="Grigoriev I.V."/>
        </authorList>
    </citation>
    <scope>NUCLEOTIDE SEQUENCE [LARGE SCALE GENOMIC DNA]</scope>
    <source>
        <strain evidence="2 3">68-887.2</strain>
    </source>
</reference>
<evidence type="ECO:0000256" key="1">
    <source>
        <dbReference type="SAM" id="MobiDB-lite"/>
    </source>
</evidence>
<gene>
    <name evidence="2" type="ORF">BCR39DRAFT_555521</name>
</gene>
<organism evidence="2 3">
    <name type="scientific">Naematelia encephala</name>
    <dbReference type="NCBI Taxonomy" id="71784"/>
    <lineage>
        <taxon>Eukaryota</taxon>
        <taxon>Fungi</taxon>
        <taxon>Dikarya</taxon>
        <taxon>Basidiomycota</taxon>
        <taxon>Agaricomycotina</taxon>
        <taxon>Tremellomycetes</taxon>
        <taxon>Tremellales</taxon>
        <taxon>Naemateliaceae</taxon>
        <taxon>Naematelia</taxon>
    </lineage>
</organism>
<name>A0A1Y2BKS2_9TREE</name>
<accession>A0A1Y2BKS2</accession>
<sequence length="610" mass="65027">MGQAHPRSIELEASISTGPDPTLFHPAAVSTPMQTIGTDQTFSRIVYTPGGSLPPSITTASRGKSLVRKISQKAKCRGNTKTKHDIEAFEQLVLEKEAKAGILPSEKEAKVGLLPIEKDTRVGLLACESPTVRTAKAGTFAATRAKRASISDGSSSVPFPAGMSTSTPLPYRPTSKIIATANIHRRDSGRISIKSARRAEREWRAKVAALGHTANSTRGSSVVEVRGPVPPRRKAPVHRPVSPASVPQPVSPASLPQLASPTSIAQPASPASDYILTPHVSPAIATDLADTTTARSFVSNMSFETLGHLADTTPTRLEDGPRSRKVSVPQSVTSFYFDPHSRGGTRPSSFATTLSLAPIPQESGDITETSPRDRKISLPPFDSFLVSPANVGNSPANSPVLVSRALEDTDENASGSRYRPNIKPIIPTPFELAGDQVSSPTPYSPVTAYLLTAPIDQLSLDSSSTSVTPRHPEHARHPFADASLALPPHHASLAFPRHSSQPPTPPPKSQVSTICQRHDVTRSACARYHPDTSYDPFTPTPLRTSSRSRAKAMHTDSLPAALRAGKIPAKAQVRVKVDLTPGMETGNRPPKSGMGVGDLERWLQQTTLTA</sequence>
<feature type="region of interest" description="Disordered" evidence="1">
    <location>
        <begin position="209"/>
        <end position="267"/>
    </location>
</feature>
<feature type="compositionally biased region" description="Low complexity" evidence="1">
    <location>
        <begin position="240"/>
        <end position="258"/>
    </location>
</feature>
<feature type="compositionally biased region" description="Low complexity" evidence="1">
    <location>
        <begin position="218"/>
        <end position="227"/>
    </location>
</feature>
<comment type="caution">
    <text evidence="2">The sequence shown here is derived from an EMBL/GenBank/DDBJ whole genome shotgun (WGS) entry which is preliminary data.</text>
</comment>
<dbReference type="EMBL" id="MCFC01000001">
    <property type="protein sequence ID" value="ORY35364.1"/>
    <property type="molecule type" value="Genomic_DNA"/>
</dbReference>
<dbReference type="OrthoDB" id="2563880at2759"/>
<dbReference type="InParanoid" id="A0A1Y2BKS2"/>